<dbReference type="InterPro" id="IPR001466">
    <property type="entry name" value="Beta-lactam-related"/>
</dbReference>
<gene>
    <name evidence="2" type="ORF">ACFFNX_19545</name>
</gene>
<dbReference type="PROSITE" id="PS51318">
    <property type="entry name" value="TAT"/>
    <property type="match status" value="1"/>
</dbReference>
<proteinExistence type="predicted"/>
<dbReference type="Proteomes" id="UP001589627">
    <property type="component" value="Unassembled WGS sequence"/>
</dbReference>
<keyword evidence="3" id="KW-1185">Reference proteome</keyword>
<dbReference type="GO" id="GO:0016787">
    <property type="term" value="F:hydrolase activity"/>
    <property type="evidence" value="ECO:0007669"/>
    <property type="project" value="UniProtKB-KW"/>
</dbReference>
<feature type="domain" description="Beta-lactamase-related" evidence="1">
    <location>
        <begin position="62"/>
        <end position="394"/>
    </location>
</feature>
<dbReference type="InterPro" id="IPR006311">
    <property type="entry name" value="TAT_signal"/>
</dbReference>
<name>A0ABV5YJU1_9ACTN</name>
<dbReference type="EC" id="3.-.-.-" evidence="2"/>
<protein>
    <submittedName>
        <fullName evidence="2">Serine hydrolase domain-containing protein</fullName>
        <ecNumber evidence="2">3.-.-.-</ecNumber>
    </submittedName>
</protein>
<evidence type="ECO:0000259" key="1">
    <source>
        <dbReference type="Pfam" id="PF00144"/>
    </source>
</evidence>
<dbReference type="PROSITE" id="PS51257">
    <property type="entry name" value="PROKAR_LIPOPROTEIN"/>
    <property type="match status" value="1"/>
</dbReference>
<sequence length="427" mass="45603">MAPLTRRNFGKAAGLAGVGVAAPALLAGCSSGQTKLVRQAAGTAATRSWRTSGTALAGLSGFDTTVKSFMQARNIPCGQLAVVRKGKLVLSRGYTWSDDAGLTTQPTSLFRIASISKPVTATAVLRLVQDGKLKLTDQVATLLGLSTTADARLKDVTVLRLLQHLGGWDRDISPDPMFQDATIAQALGIALPIKQADIMRYESTRKLDHAPGTTYAYSNYGFMLLGRIIEKVTGQSYATYVQQTVLTPRGITRMRQGHTLTAASGEVPYSSIYTAPTVFDNTGKTVPTQYGGFNLENMDSHGGWLATAMDLTRLAGIYDGGTSVLNATSIQQAFAKPATGVNSNGWYYGCGWMVRPVTGGMNTWHDGSLAGTSTLMVRRYDGLSWAVLFDQRQEGSAPSYSDIDPALHTAADAVKTWPTGDLTSTYF</sequence>
<dbReference type="PANTHER" id="PTHR46825:SF9">
    <property type="entry name" value="BETA-LACTAMASE-RELATED DOMAIN-CONTAINING PROTEIN"/>
    <property type="match status" value="1"/>
</dbReference>
<evidence type="ECO:0000313" key="2">
    <source>
        <dbReference type="EMBL" id="MFB9834379.1"/>
    </source>
</evidence>
<keyword evidence="2" id="KW-0378">Hydrolase</keyword>
<organism evidence="2 3">
    <name type="scientific">Actinoallomurus acaciae</name>
    <dbReference type="NCBI Taxonomy" id="502577"/>
    <lineage>
        <taxon>Bacteria</taxon>
        <taxon>Bacillati</taxon>
        <taxon>Actinomycetota</taxon>
        <taxon>Actinomycetes</taxon>
        <taxon>Streptosporangiales</taxon>
        <taxon>Thermomonosporaceae</taxon>
        <taxon>Actinoallomurus</taxon>
    </lineage>
</organism>
<reference evidence="2 3" key="1">
    <citation type="submission" date="2024-09" db="EMBL/GenBank/DDBJ databases">
        <authorList>
            <person name="Sun Q."/>
            <person name="Mori K."/>
        </authorList>
    </citation>
    <scope>NUCLEOTIDE SEQUENCE [LARGE SCALE GENOMIC DNA]</scope>
    <source>
        <strain evidence="2 3">TBRC 0563</strain>
    </source>
</reference>
<dbReference type="RefSeq" id="WP_378203863.1">
    <property type="nucleotide sequence ID" value="NZ_JBHLZP010000135.1"/>
</dbReference>
<dbReference type="PANTHER" id="PTHR46825">
    <property type="entry name" value="D-ALANYL-D-ALANINE-CARBOXYPEPTIDASE/ENDOPEPTIDASE AMPH"/>
    <property type="match status" value="1"/>
</dbReference>
<dbReference type="Gene3D" id="3.40.710.10">
    <property type="entry name" value="DD-peptidase/beta-lactamase superfamily"/>
    <property type="match status" value="1"/>
</dbReference>
<evidence type="ECO:0000313" key="3">
    <source>
        <dbReference type="Proteomes" id="UP001589627"/>
    </source>
</evidence>
<dbReference type="InterPro" id="IPR012338">
    <property type="entry name" value="Beta-lactam/transpept-like"/>
</dbReference>
<dbReference type="EMBL" id="JBHLZP010000135">
    <property type="protein sequence ID" value="MFB9834379.1"/>
    <property type="molecule type" value="Genomic_DNA"/>
</dbReference>
<dbReference type="InterPro" id="IPR050491">
    <property type="entry name" value="AmpC-like"/>
</dbReference>
<accession>A0ABV5YJU1</accession>
<comment type="caution">
    <text evidence="2">The sequence shown here is derived from an EMBL/GenBank/DDBJ whole genome shotgun (WGS) entry which is preliminary data.</text>
</comment>
<dbReference type="Pfam" id="PF00144">
    <property type="entry name" value="Beta-lactamase"/>
    <property type="match status" value="1"/>
</dbReference>
<dbReference type="SUPFAM" id="SSF56601">
    <property type="entry name" value="beta-lactamase/transpeptidase-like"/>
    <property type="match status" value="1"/>
</dbReference>